<feature type="region of interest" description="Disordered" evidence="1">
    <location>
        <begin position="269"/>
        <end position="299"/>
    </location>
</feature>
<dbReference type="GeneID" id="114870564"/>
<protein>
    <submittedName>
        <fullName evidence="3">Uncharacterized protein si:ch211-130h14.4 isoform X1</fullName>
    </submittedName>
</protein>
<dbReference type="KEGG" id="bspl:114870564"/>
<feature type="region of interest" description="Disordered" evidence="1">
    <location>
        <begin position="1"/>
        <end position="23"/>
    </location>
</feature>
<feature type="region of interest" description="Disordered" evidence="1">
    <location>
        <begin position="151"/>
        <end position="194"/>
    </location>
</feature>
<evidence type="ECO:0000313" key="3">
    <source>
        <dbReference type="RefSeq" id="XP_029031217.1"/>
    </source>
</evidence>
<dbReference type="RefSeq" id="XP_029031217.1">
    <property type="nucleotide sequence ID" value="XM_029175384.3"/>
</dbReference>
<sequence>MKPVRDAGADAEEEARARRQTQLEQRHLEAYRNLHRLRDALYRRYAALLKDKVQSQRLRLQQRHEAAVRKTEGDAKQKPKKLSFSKLQHNDSYLKSLPQTRYHLVLDLQTQLAEQGHLKTHHDLEEFYRCIKYNDHPSELQRSLQDVRTSMLGTKTPEKAPCTGEERGHTGDVSQSRLLEQRTGSGEQPAANGRQQINEFEQIFPKVKAPTFATLRPNFMENFRSRMPDLVPPELPERSRRAEVYVGRLRQMHHLSLINMGFSQRLLEQDSDAPPCREDGGGARGPVSNTRQPQHDTTVRRSAEACCEGFFTPWQQVLPHIDSKQKQGGGIVHSRVSPPKQPRSVRSHRGSRPDQPNGGTSSSQRHFEAVALAPAACGCKTPDPLCMEDVCQQKHAVVGLEQAQSLAKLHVALLIVSLLTFSF</sequence>
<accession>A0A6P7PT27</accession>
<evidence type="ECO:0000313" key="2">
    <source>
        <dbReference type="Proteomes" id="UP000515150"/>
    </source>
</evidence>
<feature type="region of interest" description="Disordered" evidence="1">
    <location>
        <begin position="323"/>
        <end position="364"/>
    </location>
</feature>
<name>A0A6P7PT27_BETSP</name>
<gene>
    <name evidence="3" type="primary">si:ch211-130h14.4</name>
</gene>
<feature type="compositionally biased region" description="Polar residues" evidence="1">
    <location>
        <begin position="172"/>
        <end position="186"/>
    </location>
</feature>
<keyword evidence="2" id="KW-1185">Reference proteome</keyword>
<organism evidence="2 3">
    <name type="scientific">Betta splendens</name>
    <name type="common">Siamese fighting fish</name>
    <dbReference type="NCBI Taxonomy" id="158456"/>
    <lineage>
        <taxon>Eukaryota</taxon>
        <taxon>Metazoa</taxon>
        <taxon>Chordata</taxon>
        <taxon>Craniata</taxon>
        <taxon>Vertebrata</taxon>
        <taxon>Euteleostomi</taxon>
        <taxon>Actinopterygii</taxon>
        <taxon>Neopterygii</taxon>
        <taxon>Teleostei</taxon>
        <taxon>Neoteleostei</taxon>
        <taxon>Acanthomorphata</taxon>
        <taxon>Anabantaria</taxon>
        <taxon>Anabantiformes</taxon>
        <taxon>Anabantoidei</taxon>
        <taxon>Osphronemidae</taxon>
        <taxon>Betta</taxon>
    </lineage>
</organism>
<reference evidence="3" key="1">
    <citation type="submission" date="2025-08" db="UniProtKB">
        <authorList>
            <consortium name="RefSeq"/>
        </authorList>
    </citation>
    <scope>IDENTIFICATION</scope>
</reference>
<dbReference type="OrthoDB" id="6131651at2759"/>
<evidence type="ECO:0000256" key="1">
    <source>
        <dbReference type="SAM" id="MobiDB-lite"/>
    </source>
</evidence>
<dbReference type="Proteomes" id="UP000515150">
    <property type="component" value="Chromosome 15"/>
</dbReference>
<dbReference type="AlphaFoldDB" id="A0A6P7PT27"/>
<proteinExistence type="predicted"/>